<dbReference type="OrthoDB" id="1122028at2"/>
<dbReference type="RefSeq" id="WP_117393465.1">
    <property type="nucleotide sequence ID" value="NZ_QWDC01000003.1"/>
</dbReference>
<gene>
    <name evidence="2" type="ORF">D0C36_20105</name>
</gene>
<feature type="domain" description="BLUF" evidence="1">
    <location>
        <begin position="3"/>
        <end position="102"/>
    </location>
</feature>
<sequence>MELFYLIYMSRAARKMRSADLDELMDWCVSRNRSLDVTGMLLFVEERNALNSWGRFVQVLEGPEETVRNLYNSIRKDSRHREVTELFTYTVGRRNFPDWSMGFKRLAREELPPEVANWFDPENFPRAAESGRLNIPLTYLHSFYDLYRTS</sequence>
<dbReference type="EMBL" id="QWDC01000003">
    <property type="protein sequence ID" value="RFZ91242.1"/>
    <property type="molecule type" value="Genomic_DNA"/>
</dbReference>
<evidence type="ECO:0000313" key="3">
    <source>
        <dbReference type="Proteomes" id="UP000264217"/>
    </source>
</evidence>
<organism evidence="2 3">
    <name type="scientific">Mucilaginibacter conchicola</name>
    <dbReference type="NCBI Taxonomy" id="2303333"/>
    <lineage>
        <taxon>Bacteria</taxon>
        <taxon>Pseudomonadati</taxon>
        <taxon>Bacteroidota</taxon>
        <taxon>Sphingobacteriia</taxon>
        <taxon>Sphingobacteriales</taxon>
        <taxon>Sphingobacteriaceae</taxon>
        <taxon>Mucilaginibacter</taxon>
    </lineage>
</organism>
<reference evidence="2 3" key="1">
    <citation type="submission" date="2018-08" db="EMBL/GenBank/DDBJ databases">
        <title>Mucilaginibacter sp. MYSH2.</title>
        <authorList>
            <person name="Seo T."/>
        </authorList>
    </citation>
    <scope>NUCLEOTIDE SEQUENCE [LARGE SCALE GENOMIC DNA]</scope>
    <source>
        <strain evidence="2 3">MYSH2</strain>
    </source>
</reference>
<dbReference type="AlphaFoldDB" id="A0A372NQQ0"/>
<accession>A0A372NQQ0</accession>
<dbReference type="InterPro" id="IPR007024">
    <property type="entry name" value="BLUF_domain"/>
</dbReference>
<evidence type="ECO:0000259" key="1">
    <source>
        <dbReference type="PROSITE" id="PS50925"/>
    </source>
</evidence>
<dbReference type="Gene3D" id="3.30.70.100">
    <property type="match status" value="1"/>
</dbReference>
<dbReference type="InterPro" id="IPR036046">
    <property type="entry name" value="Acylphosphatase-like_dom_sf"/>
</dbReference>
<comment type="caution">
    <text evidence="2">The sequence shown here is derived from an EMBL/GenBank/DDBJ whole genome shotgun (WGS) entry which is preliminary data.</text>
</comment>
<proteinExistence type="predicted"/>
<dbReference type="PROSITE" id="PS50925">
    <property type="entry name" value="BLUF"/>
    <property type="match status" value="1"/>
</dbReference>
<dbReference type="SUPFAM" id="SSF54975">
    <property type="entry name" value="Acylphosphatase/BLUF domain-like"/>
    <property type="match status" value="1"/>
</dbReference>
<evidence type="ECO:0000313" key="2">
    <source>
        <dbReference type="EMBL" id="RFZ91242.1"/>
    </source>
</evidence>
<dbReference type="Proteomes" id="UP000264217">
    <property type="component" value="Unassembled WGS sequence"/>
</dbReference>
<dbReference type="GO" id="GO:0071949">
    <property type="term" value="F:FAD binding"/>
    <property type="evidence" value="ECO:0007669"/>
    <property type="project" value="InterPro"/>
</dbReference>
<keyword evidence="3" id="KW-1185">Reference proteome</keyword>
<name>A0A372NQQ0_9SPHI</name>
<dbReference type="Pfam" id="PF04940">
    <property type="entry name" value="BLUF"/>
    <property type="match status" value="1"/>
</dbReference>
<dbReference type="SMART" id="SM01034">
    <property type="entry name" value="BLUF"/>
    <property type="match status" value="1"/>
</dbReference>
<dbReference type="GO" id="GO:0009882">
    <property type="term" value="F:blue light photoreceptor activity"/>
    <property type="evidence" value="ECO:0007669"/>
    <property type="project" value="InterPro"/>
</dbReference>
<protein>
    <submittedName>
        <fullName evidence="2">BLUF domain-containing protein</fullName>
    </submittedName>
</protein>